<protein>
    <submittedName>
        <fullName evidence="1">Integrase/recombinase xerD</fullName>
    </submittedName>
</protein>
<dbReference type="InterPro" id="IPR043502">
    <property type="entry name" value="DNA/RNA_pol_sf"/>
</dbReference>
<evidence type="ECO:0000313" key="1">
    <source>
        <dbReference type="EMBL" id="KAF7338810.1"/>
    </source>
</evidence>
<gene>
    <name evidence="1" type="ORF">MSAN_02203700</name>
</gene>
<dbReference type="InterPro" id="IPR043128">
    <property type="entry name" value="Rev_trsase/Diguanyl_cyclase"/>
</dbReference>
<dbReference type="Gene3D" id="3.30.70.270">
    <property type="match status" value="1"/>
</dbReference>
<comment type="caution">
    <text evidence="1">The sequence shown here is derived from an EMBL/GenBank/DDBJ whole genome shotgun (WGS) entry which is preliminary data.</text>
</comment>
<dbReference type="PANTHER" id="PTHR33050">
    <property type="entry name" value="REVERSE TRANSCRIPTASE DOMAIN-CONTAINING PROTEIN"/>
    <property type="match status" value="1"/>
</dbReference>
<dbReference type="InterPro" id="IPR052055">
    <property type="entry name" value="Hepadnavirus_pol/RT"/>
</dbReference>
<reference evidence="1" key="1">
    <citation type="submission" date="2020-05" db="EMBL/GenBank/DDBJ databases">
        <title>Mycena genomes resolve the evolution of fungal bioluminescence.</title>
        <authorList>
            <person name="Tsai I.J."/>
        </authorList>
    </citation>
    <scope>NUCLEOTIDE SEQUENCE</scope>
    <source>
        <strain evidence="1">160909Yilan</strain>
    </source>
</reference>
<dbReference type="OrthoDB" id="3063618at2759"/>
<name>A0A8H6XE65_9AGAR</name>
<dbReference type="AlphaFoldDB" id="A0A8H6XE65"/>
<dbReference type="Proteomes" id="UP000623467">
    <property type="component" value="Unassembled WGS sequence"/>
</dbReference>
<dbReference type="SUPFAM" id="SSF56672">
    <property type="entry name" value="DNA/RNA polymerases"/>
    <property type="match status" value="1"/>
</dbReference>
<organism evidence="1 2">
    <name type="scientific">Mycena sanguinolenta</name>
    <dbReference type="NCBI Taxonomy" id="230812"/>
    <lineage>
        <taxon>Eukaryota</taxon>
        <taxon>Fungi</taxon>
        <taxon>Dikarya</taxon>
        <taxon>Basidiomycota</taxon>
        <taxon>Agaricomycotina</taxon>
        <taxon>Agaricomycetes</taxon>
        <taxon>Agaricomycetidae</taxon>
        <taxon>Agaricales</taxon>
        <taxon>Marasmiineae</taxon>
        <taxon>Mycenaceae</taxon>
        <taxon>Mycena</taxon>
    </lineage>
</organism>
<dbReference type="EMBL" id="JACAZH010000032">
    <property type="protein sequence ID" value="KAF7338810.1"/>
    <property type="molecule type" value="Genomic_DNA"/>
</dbReference>
<sequence>MPAIKLRPEAWACALGAYPDRVFAETLVSAIRHGVLLGVDPACAPPASSSIPPPLPSALEFPETVDKDLENEVRLGRIIDITDSASVIRPLLSPLGSVPKKYSTKRRRIHHLSYPRGASLNDAIPVEYGHLVYDAVLATIDRIRSAGQGCYLYKADLEAAFRHIAIHPSHTRFMGFEWKGRQYLDVFLPFGIRTGPRIYNYFAEAHHWILLSRDEVLRLIQHYLDDWLNVTPALRGVEYARHGRDVFRTIAAELGFSLSSDKEEAGQAVSAACSPFRGSGSWLCQPFGFGGAVWPSGLRSLPSLSYQWGGSLPGAFVISCGPLPHSLVVIAAASPGLPN</sequence>
<evidence type="ECO:0000313" key="2">
    <source>
        <dbReference type="Proteomes" id="UP000623467"/>
    </source>
</evidence>
<accession>A0A8H6XE65</accession>
<dbReference type="PANTHER" id="PTHR33050:SF7">
    <property type="entry name" value="RIBONUCLEASE H"/>
    <property type="match status" value="1"/>
</dbReference>
<keyword evidence="2" id="KW-1185">Reference proteome</keyword>
<dbReference type="Gene3D" id="3.10.10.10">
    <property type="entry name" value="HIV Type 1 Reverse Transcriptase, subunit A, domain 1"/>
    <property type="match status" value="1"/>
</dbReference>
<proteinExistence type="predicted"/>